<name>A0A699J2Q9_TANCI</name>
<dbReference type="AlphaFoldDB" id="A0A699J2Q9"/>
<sequence length="392" mass="44942">MYNVTISTRTGPSLKGVSKSSELVTLACGPSQTPISVKSCVLNSVRFIVHSRDERRTTQNIGICFPGPDEEMYYGQLEQILEFSYLSFKTMLFQVKWFDTRNKRRIQNFVIRNNITQIKENEKAFKNDQYILATQVKQFFYLDHMARRPLGWKVVEHVSHKRFSNGGVIMVKDDPDVIYVYNSSDLALSTSLNDLEIAALHIDDQSIDVDAPPDIIDVDEDDDIIDEEDPIPHDLVDYDDEDLVNLDINDGVNMSPDVAWGHGGDGGGDDRPLHTRYPPVKVITDKNGPFPIRFKFGERETLMPLGDHAAHWANYLGELVRELPLHYPSWGQMPSERKAGVMAKIETQFDLRSYMESDRWPQIYAGIQQHLQKIYNGKKAALKERYWVPDED</sequence>
<feature type="domain" description="DUF4216" evidence="1">
    <location>
        <begin position="82"/>
        <end position="155"/>
    </location>
</feature>
<protein>
    <recommendedName>
        <fullName evidence="1">DUF4216 domain-containing protein</fullName>
    </recommendedName>
</protein>
<comment type="caution">
    <text evidence="2">The sequence shown here is derived from an EMBL/GenBank/DDBJ whole genome shotgun (WGS) entry which is preliminary data.</text>
</comment>
<gene>
    <name evidence="2" type="ORF">Tci_578984</name>
</gene>
<dbReference type="PANTHER" id="PTHR48258">
    <property type="entry name" value="DUF4218 DOMAIN-CONTAINING PROTEIN-RELATED"/>
    <property type="match status" value="1"/>
</dbReference>
<dbReference type="EMBL" id="BKCJ010364270">
    <property type="protein sequence ID" value="GFA07012.1"/>
    <property type="molecule type" value="Genomic_DNA"/>
</dbReference>
<evidence type="ECO:0000259" key="1">
    <source>
        <dbReference type="Pfam" id="PF13952"/>
    </source>
</evidence>
<reference evidence="2" key="1">
    <citation type="journal article" date="2019" name="Sci. Rep.">
        <title>Draft genome of Tanacetum cinerariifolium, the natural source of mosquito coil.</title>
        <authorList>
            <person name="Yamashiro T."/>
            <person name="Shiraishi A."/>
            <person name="Satake H."/>
            <person name="Nakayama K."/>
        </authorList>
    </citation>
    <scope>NUCLEOTIDE SEQUENCE</scope>
</reference>
<dbReference type="InterPro" id="IPR025312">
    <property type="entry name" value="DUF4216"/>
</dbReference>
<accession>A0A699J2Q9</accession>
<evidence type="ECO:0000313" key="2">
    <source>
        <dbReference type="EMBL" id="GFA07012.1"/>
    </source>
</evidence>
<feature type="non-terminal residue" evidence="2">
    <location>
        <position position="392"/>
    </location>
</feature>
<organism evidence="2">
    <name type="scientific">Tanacetum cinerariifolium</name>
    <name type="common">Dalmatian daisy</name>
    <name type="synonym">Chrysanthemum cinerariifolium</name>
    <dbReference type="NCBI Taxonomy" id="118510"/>
    <lineage>
        <taxon>Eukaryota</taxon>
        <taxon>Viridiplantae</taxon>
        <taxon>Streptophyta</taxon>
        <taxon>Embryophyta</taxon>
        <taxon>Tracheophyta</taxon>
        <taxon>Spermatophyta</taxon>
        <taxon>Magnoliopsida</taxon>
        <taxon>eudicotyledons</taxon>
        <taxon>Gunneridae</taxon>
        <taxon>Pentapetalae</taxon>
        <taxon>asterids</taxon>
        <taxon>campanulids</taxon>
        <taxon>Asterales</taxon>
        <taxon>Asteraceae</taxon>
        <taxon>Asteroideae</taxon>
        <taxon>Anthemideae</taxon>
        <taxon>Anthemidinae</taxon>
        <taxon>Tanacetum</taxon>
    </lineage>
</organism>
<dbReference type="Pfam" id="PF13952">
    <property type="entry name" value="DUF4216"/>
    <property type="match status" value="1"/>
</dbReference>
<proteinExistence type="predicted"/>